<comment type="caution">
    <text evidence="1">The sequence shown here is derived from an EMBL/GenBank/DDBJ whole genome shotgun (WGS) entry which is preliminary data.</text>
</comment>
<dbReference type="AlphaFoldDB" id="A0A4C1ZWQ9"/>
<evidence type="ECO:0000313" key="1">
    <source>
        <dbReference type="EMBL" id="GBP91047.1"/>
    </source>
</evidence>
<proteinExistence type="predicted"/>
<dbReference type="Proteomes" id="UP000299102">
    <property type="component" value="Unassembled WGS sequence"/>
</dbReference>
<gene>
    <name evidence="1" type="ORF">EVAR_42587_1</name>
</gene>
<reference evidence="1 2" key="1">
    <citation type="journal article" date="2019" name="Commun. Biol.">
        <title>The bagworm genome reveals a unique fibroin gene that provides high tensile strength.</title>
        <authorList>
            <person name="Kono N."/>
            <person name="Nakamura H."/>
            <person name="Ohtoshi R."/>
            <person name="Tomita M."/>
            <person name="Numata K."/>
            <person name="Arakawa K."/>
        </authorList>
    </citation>
    <scope>NUCLEOTIDE SEQUENCE [LARGE SCALE GENOMIC DNA]</scope>
</reference>
<name>A0A4C1ZWQ9_EUMVA</name>
<keyword evidence="2" id="KW-1185">Reference proteome</keyword>
<accession>A0A4C1ZWQ9</accession>
<organism evidence="1 2">
    <name type="scientific">Eumeta variegata</name>
    <name type="common">Bagworm moth</name>
    <name type="synonym">Eumeta japonica</name>
    <dbReference type="NCBI Taxonomy" id="151549"/>
    <lineage>
        <taxon>Eukaryota</taxon>
        <taxon>Metazoa</taxon>
        <taxon>Ecdysozoa</taxon>
        <taxon>Arthropoda</taxon>
        <taxon>Hexapoda</taxon>
        <taxon>Insecta</taxon>
        <taxon>Pterygota</taxon>
        <taxon>Neoptera</taxon>
        <taxon>Endopterygota</taxon>
        <taxon>Lepidoptera</taxon>
        <taxon>Glossata</taxon>
        <taxon>Ditrysia</taxon>
        <taxon>Tineoidea</taxon>
        <taxon>Psychidae</taxon>
        <taxon>Oiketicinae</taxon>
        <taxon>Eumeta</taxon>
    </lineage>
</organism>
<protein>
    <submittedName>
        <fullName evidence="1">Uncharacterized protein</fullName>
    </submittedName>
</protein>
<dbReference type="EMBL" id="BGZK01002136">
    <property type="protein sequence ID" value="GBP91047.1"/>
    <property type="molecule type" value="Genomic_DNA"/>
</dbReference>
<evidence type="ECO:0000313" key="2">
    <source>
        <dbReference type="Proteomes" id="UP000299102"/>
    </source>
</evidence>
<sequence length="81" mass="9447">MAKNKNAEGKKEERGPLKLRIASCAGDSKRQTFPVSHFTDTKTLHNLNRFMNIFDPFFLDSLLKNERTVQHLAIDYDQDHR</sequence>